<accession>A0A7C3PEM3</accession>
<gene>
    <name evidence="2" type="ORF">ENR64_05290</name>
</gene>
<dbReference type="AlphaFoldDB" id="A0A7C3PEM3"/>
<proteinExistence type="predicted"/>
<reference evidence="2" key="1">
    <citation type="journal article" date="2020" name="mSystems">
        <title>Genome- and Community-Level Interaction Insights into Carbon Utilization and Element Cycling Functions of Hydrothermarchaeota in Hydrothermal Sediment.</title>
        <authorList>
            <person name="Zhou Z."/>
            <person name="Liu Y."/>
            <person name="Xu W."/>
            <person name="Pan J."/>
            <person name="Luo Z.H."/>
            <person name="Li M."/>
        </authorList>
    </citation>
    <scope>NUCLEOTIDE SEQUENCE [LARGE SCALE GENOMIC DNA]</scope>
    <source>
        <strain evidence="2">SpSt-418</strain>
    </source>
</reference>
<feature type="compositionally biased region" description="Acidic residues" evidence="1">
    <location>
        <begin position="63"/>
        <end position="77"/>
    </location>
</feature>
<sequence>MVPLRTKSFSILLLSLLMLVAGNAILVGCGRPGYDAESREESQNLNRSDDDEGDRNQRNRSSDDDDDDDEKEKDDDD</sequence>
<evidence type="ECO:0000313" key="2">
    <source>
        <dbReference type="EMBL" id="HFM97178.1"/>
    </source>
</evidence>
<dbReference type="EMBL" id="DSRU01000058">
    <property type="protein sequence ID" value="HFM97178.1"/>
    <property type="molecule type" value="Genomic_DNA"/>
</dbReference>
<evidence type="ECO:0000256" key="1">
    <source>
        <dbReference type="SAM" id="MobiDB-lite"/>
    </source>
</evidence>
<comment type="caution">
    <text evidence="2">The sequence shown here is derived from an EMBL/GenBank/DDBJ whole genome shotgun (WGS) entry which is preliminary data.</text>
</comment>
<dbReference type="PROSITE" id="PS51257">
    <property type="entry name" value="PROKAR_LIPOPROTEIN"/>
    <property type="match status" value="1"/>
</dbReference>
<organism evidence="2">
    <name type="scientific">Oscillatoriales cyanobacterium SpSt-418</name>
    <dbReference type="NCBI Taxonomy" id="2282169"/>
    <lineage>
        <taxon>Bacteria</taxon>
        <taxon>Bacillati</taxon>
        <taxon>Cyanobacteriota</taxon>
        <taxon>Cyanophyceae</taxon>
        <taxon>Oscillatoriophycideae</taxon>
        <taxon>Oscillatoriales</taxon>
    </lineage>
</organism>
<protein>
    <submittedName>
        <fullName evidence="2">Uncharacterized protein</fullName>
    </submittedName>
</protein>
<name>A0A7C3PEM3_9CYAN</name>
<feature type="region of interest" description="Disordered" evidence="1">
    <location>
        <begin position="29"/>
        <end position="77"/>
    </location>
</feature>